<name>A0ABW3HEL7_9SPHN</name>
<keyword evidence="2" id="KW-1185">Reference proteome</keyword>
<comment type="caution">
    <text evidence="1">The sequence shown here is derived from an EMBL/GenBank/DDBJ whole genome shotgun (WGS) entry which is preliminary data.</text>
</comment>
<dbReference type="EMBL" id="JBHTJG010000010">
    <property type="protein sequence ID" value="MFD0948111.1"/>
    <property type="molecule type" value="Genomic_DNA"/>
</dbReference>
<protein>
    <recommendedName>
        <fullName evidence="3">DUF3168 domain-containing protein</fullName>
    </recommendedName>
</protein>
<evidence type="ECO:0008006" key="3">
    <source>
        <dbReference type="Google" id="ProtNLM"/>
    </source>
</evidence>
<organism evidence="1 2">
    <name type="scientific">Sphingomonas canadensis</name>
    <dbReference type="NCBI Taxonomy" id="1219257"/>
    <lineage>
        <taxon>Bacteria</taxon>
        <taxon>Pseudomonadati</taxon>
        <taxon>Pseudomonadota</taxon>
        <taxon>Alphaproteobacteria</taxon>
        <taxon>Sphingomonadales</taxon>
        <taxon>Sphingomonadaceae</taxon>
        <taxon>Sphingomonas</taxon>
    </lineage>
</organism>
<gene>
    <name evidence="1" type="ORF">ACFQ1E_17340</name>
</gene>
<dbReference type="RefSeq" id="WP_264945943.1">
    <property type="nucleotide sequence ID" value="NZ_JAPDRA010000010.1"/>
</dbReference>
<sequence>MNEALLLRMTGAAPVAALAGDRIGWFERERPGEVKAWSDVLPALVLGTVHMGRGWTHRGPTGFDTAIVDLEAYALDPDAAMALARAALTEMERVPYADVAGVRFHPGMLAAGIEDKSLVDGLEIYRVLRRVRFNHQPIVA</sequence>
<evidence type="ECO:0000313" key="1">
    <source>
        <dbReference type="EMBL" id="MFD0948111.1"/>
    </source>
</evidence>
<accession>A0ABW3HEL7</accession>
<evidence type="ECO:0000313" key="2">
    <source>
        <dbReference type="Proteomes" id="UP001596977"/>
    </source>
</evidence>
<proteinExistence type="predicted"/>
<dbReference type="Proteomes" id="UP001596977">
    <property type="component" value="Unassembled WGS sequence"/>
</dbReference>
<reference evidence="2" key="1">
    <citation type="journal article" date="2019" name="Int. J. Syst. Evol. Microbiol.">
        <title>The Global Catalogue of Microorganisms (GCM) 10K type strain sequencing project: providing services to taxonomists for standard genome sequencing and annotation.</title>
        <authorList>
            <consortium name="The Broad Institute Genomics Platform"/>
            <consortium name="The Broad Institute Genome Sequencing Center for Infectious Disease"/>
            <person name="Wu L."/>
            <person name="Ma J."/>
        </authorList>
    </citation>
    <scope>NUCLEOTIDE SEQUENCE [LARGE SCALE GENOMIC DNA]</scope>
    <source>
        <strain evidence="2">CCUG 62982</strain>
    </source>
</reference>